<dbReference type="Proteomes" id="UP001367508">
    <property type="component" value="Unassembled WGS sequence"/>
</dbReference>
<dbReference type="Gene3D" id="3.40.50.1110">
    <property type="entry name" value="SGNH hydrolase"/>
    <property type="match status" value="1"/>
</dbReference>
<evidence type="ECO:0000256" key="3">
    <source>
        <dbReference type="ARBA" id="ARBA00022801"/>
    </source>
</evidence>
<feature type="signal peptide" evidence="5">
    <location>
        <begin position="1"/>
        <end position="22"/>
    </location>
</feature>
<name>A0AAN9QL61_CANGL</name>
<dbReference type="SUPFAM" id="SSF52266">
    <property type="entry name" value="SGNH hydrolase"/>
    <property type="match status" value="1"/>
</dbReference>
<dbReference type="InterPro" id="IPR035669">
    <property type="entry name" value="SGNH_plant_lipase-like"/>
</dbReference>
<dbReference type="InterPro" id="IPR036514">
    <property type="entry name" value="SGNH_hydro_sf"/>
</dbReference>
<comment type="caution">
    <text evidence="6">The sequence shown here is derived from an EMBL/GenBank/DDBJ whole genome shotgun (WGS) entry which is preliminary data.</text>
</comment>
<keyword evidence="7" id="KW-1185">Reference proteome</keyword>
<gene>
    <name evidence="6" type="ORF">VNO77_20297</name>
</gene>
<dbReference type="InterPro" id="IPR001087">
    <property type="entry name" value="GDSL"/>
</dbReference>
<sequence length="568" mass="63353">MRPLRKLIVSVILLSHFLSMQAEQPKSSQTCDFPAIFNFGDSNSDTGSMSAAFYPAALPYGETFFHEASGRASDGRLIIDFIAKHLGLPYLSAYLDSIGSSYSHGANFGASASTIRRQNRTFFDGGSPFSLEIQVAQFIQFKTRTAKFYKQGEGNSFPRPEELAKALYTFDIGQNDIAAVLQRMGQEDSEAAISDIVSQFVNQVTYLYSEGARTFWIHNTGPIGCLPVAMPIHNSYNYTPEPGYLDQNGCVVYQNDMAKQFNKNLHDTVVKLRELFHDASLVYVDMYSAKYELFSNAKTEGFVDPSKICCGYHEGGNHLYCGNYKAKINNGTEIFAGSCEDPSSHISWDGVHYTEAANSWIANRIVNGSFSDPPLPITRSCTKIKIKIDPVGRRVFVIHGEGNSFPRREEFAKPLYPIDIGKNDISALLRTTGQEELSCTKQKHPVSEFVQCNEYTTQALLPVNNNATPAPGYIYQNGCVVYQNDLAEQFNKELKDRVIQLRQLLLDTLLDSLTNLKFVVDFMRVEIICTLGWGAHYTEAANNWIANHIVNGSFSDLPLPITRSCKLA</sequence>
<keyword evidence="4" id="KW-0325">Glycoprotein</keyword>
<evidence type="ECO:0000256" key="5">
    <source>
        <dbReference type="SAM" id="SignalP"/>
    </source>
</evidence>
<evidence type="ECO:0000256" key="2">
    <source>
        <dbReference type="ARBA" id="ARBA00022729"/>
    </source>
</evidence>
<evidence type="ECO:0000256" key="4">
    <source>
        <dbReference type="ARBA" id="ARBA00023180"/>
    </source>
</evidence>
<proteinExistence type="inferred from homology"/>
<dbReference type="GO" id="GO:0016788">
    <property type="term" value="F:hydrolase activity, acting on ester bonds"/>
    <property type="evidence" value="ECO:0007669"/>
    <property type="project" value="InterPro"/>
</dbReference>
<dbReference type="EMBL" id="JAYMYQ010000004">
    <property type="protein sequence ID" value="KAK7339619.1"/>
    <property type="molecule type" value="Genomic_DNA"/>
</dbReference>
<dbReference type="PANTHER" id="PTHR22835">
    <property type="entry name" value="ZINC FINGER FYVE DOMAIN CONTAINING PROTEIN"/>
    <property type="match status" value="1"/>
</dbReference>
<evidence type="ECO:0000313" key="6">
    <source>
        <dbReference type="EMBL" id="KAK7339619.1"/>
    </source>
</evidence>
<organism evidence="6 7">
    <name type="scientific">Canavalia gladiata</name>
    <name type="common">Sword bean</name>
    <name type="synonym">Dolichos gladiatus</name>
    <dbReference type="NCBI Taxonomy" id="3824"/>
    <lineage>
        <taxon>Eukaryota</taxon>
        <taxon>Viridiplantae</taxon>
        <taxon>Streptophyta</taxon>
        <taxon>Embryophyta</taxon>
        <taxon>Tracheophyta</taxon>
        <taxon>Spermatophyta</taxon>
        <taxon>Magnoliopsida</taxon>
        <taxon>eudicotyledons</taxon>
        <taxon>Gunneridae</taxon>
        <taxon>Pentapetalae</taxon>
        <taxon>rosids</taxon>
        <taxon>fabids</taxon>
        <taxon>Fabales</taxon>
        <taxon>Fabaceae</taxon>
        <taxon>Papilionoideae</taxon>
        <taxon>50 kb inversion clade</taxon>
        <taxon>NPAAA clade</taxon>
        <taxon>indigoferoid/millettioid clade</taxon>
        <taxon>Phaseoleae</taxon>
        <taxon>Canavalia</taxon>
    </lineage>
</organism>
<protein>
    <submittedName>
        <fullName evidence="6">Uncharacterized protein</fullName>
    </submittedName>
</protein>
<keyword evidence="3" id="KW-0378">Hydrolase</keyword>
<evidence type="ECO:0000256" key="1">
    <source>
        <dbReference type="ARBA" id="ARBA00008668"/>
    </source>
</evidence>
<reference evidence="6 7" key="1">
    <citation type="submission" date="2024-01" db="EMBL/GenBank/DDBJ databases">
        <title>The genomes of 5 underutilized Papilionoideae crops provide insights into root nodulation and disease resistanc.</title>
        <authorList>
            <person name="Jiang F."/>
        </authorList>
    </citation>
    <scope>NUCLEOTIDE SEQUENCE [LARGE SCALE GENOMIC DNA]</scope>
    <source>
        <strain evidence="6">LVBAO_FW01</strain>
        <tissue evidence="6">Leaves</tissue>
    </source>
</reference>
<dbReference type="Pfam" id="PF00657">
    <property type="entry name" value="Lipase_GDSL"/>
    <property type="match status" value="1"/>
</dbReference>
<evidence type="ECO:0000313" key="7">
    <source>
        <dbReference type="Proteomes" id="UP001367508"/>
    </source>
</evidence>
<dbReference type="CDD" id="cd01837">
    <property type="entry name" value="SGNH_plant_lipase_like"/>
    <property type="match status" value="1"/>
</dbReference>
<accession>A0AAN9QL61</accession>
<keyword evidence="2 5" id="KW-0732">Signal</keyword>
<dbReference type="AlphaFoldDB" id="A0AAN9QL61"/>
<dbReference type="PANTHER" id="PTHR22835:SF546">
    <property type="entry name" value="GDSL-LIKE LIPASE_ACYLHYDROLASE"/>
    <property type="match status" value="1"/>
</dbReference>
<feature type="chain" id="PRO_5042942658" evidence="5">
    <location>
        <begin position="23"/>
        <end position="568"/>
    </location>
</feature>
<comment type="similarity">
    <text evidence="1">Belongs to the 'GDSL' lipolytic enzyme family.</text>
</comment>